<dbReference type="InterPro" id="IPR010316">
    <property type="entry name" value="AlkA_N"/>
</dbReference>
<dbReference type="AlphaFoldDB" id="A0A5E7DS30"/>
<dbReference type="Pfam" id="PF06029">
    <property type="entry name" value="AlkA_N"/>
    <property type="match status" value="1"/>
</dbReference>
<evidence type="ECO:0000256" key="3">
    <source>
        <dbReference type="ARBA" id="ARBA00022763"/>
    </source>
</evidence>
<name>A0A5E7DS30_PSEFL</name>
<dbReference type="SMART" id="SM00478">
    <property type="entry name" value="ENDO3c"/>
    <property type="match status" value="1"/>
</dbReference>
<dbReference type="InterPro" id="IPR003265">
    <property type="entry name" value="HhH-GPD_domain"/>
</dbReference>
<feature type="domain" description="DNA-3-methyladenine glycosylase AlkA N-terminal" evidence="6">
    <location>
        <begin position="41"/>
        <end position="157"/>
    </location>
</feature>
<evidence type="ECO:0000256" key="4">
    <source>
        <dbReference type="ARBA" id="ARBA00023204"/>
    </source>
</evidence>
<accession>A0A5E7DS30</accession>
<dbReference type="InterPro" id="IPR051912">
    <property type="entry name" value="Alkylbase_DNA_Glycosylase/TA"/>
</dbReference>
<dbReference type="SUPFAM" id="SSF48150">
    <property type="entry name" value="DNA-glycosylase"/>
    <property type="match status" value="1"/>
</dbReference>
<dbReference type="SUPFAM" id="SSF55945">
    <property type="entry name" value="TATA-box binding protein-like"/>
    <property type="match status" value="1"/>
</dbReference>
<dbReference type="Gene3D" id="3.30.310.20">
    <property type="entry name" value="DNA-3-methyladenine glycosylase AlkA, N-terminal domain"/>
    <property type="match status" value="1"/>
</dbReference>
<dbReference type="PANTHER" id="PTHR43003">
    <property type="entry name" value="DNA-3-METHYLADENINE GLYCOSYLASE"/>
    <property type="match status" value="1"/>
</dbReference>
<dbReference type="GO" id="GO:0006285">
    <property type="term" value="P:base-excision repair, AP site formation"/>
    <property type="evidence" value="ECO:0007669"/>
    <property type="project" value="TreeGrafter"/>
</dbReference>
<keyword evidence="3" id="KW-0227">DNA damage</keyword>
<feature type="domain" description="HhH-GPD" evidence="5">
    <location>
        <begin position="167"/>
        <end position="328"/>
    </location>
</feature>
<dbReference type="InterPro" id="IPR037046">
    <property type="entry name" value="AlkA_N_sf"/>
</dbReference>
<dbReference type="Gene3D" id="1.10.340.30">
    <property type="entry name" value="Hypothetical protein, domain 2"/>
    <property type="match status" value="1"/>
</dbReference>
<dbReference type="EC" id="3.2.2.21" evidence="2"/>
<evidence type="ECO:0000259" key="5">
    <source>
        <dbReference type="SMART" id="SM00478"/>
    </source>
</evidence>
<dbReference type="Gene3D" id="1.10.1670.10">
    <property type="entry name" value="Helix-hairpin-Helix base-excision DNA repair enzymes (C-terminal)"/>
    <property type="match status" value="1"/>
</dbReference>
<dbReference type="EMBL" id="CABVHQ010000045">
    <property type="protein sequence ID" value="VVO19291.1"/>
    <property type="molecule type" value="Genomic_DNA"/>
</dbReference>
<reference evidence="7 8" key="1">
    <citation type="submission" date="2019-09" db="EMBL/GenBank/DDBJ databases">
        <authorList>
            <person name="Chandra G."/>
            <person name="Truman W A."/>
        </authorList>
    </citation>
    <scope>NUCLEOTIDE SEQUENCE [LARGE SCALE GENOMIC DNA]</scope>
    <source>
        <strain evidence="7">PS691</strain>
    </source>
</reference>
<dbReference type="SMART" id="SM01009">
    <property type="entry name" value="AlkA_N"/>
    <property type="match status" value="1"/>
</dbReference>
<comment type="catalytic activity">
    <reaction evidence="1">
        <text>Hydrolysis of alkylated DNA, releasing 3-methyladenine, 3-methylguanine, 7-methylguanine and 7-methyladenine.</text>
        <dbReference type="EC" id="3.2.2.21"/>
    </reaction>
</comment>
<dbReference type="Proteomes" id="UP000337909">
    <property type="component" value="Unassembled WGS sequence"/>
</dbReference>
<sequence>MSQPAQKLRLSALIALAVNNRGLHGFFVGPRFVQWHAVVMKLLLEYRPPFDWPALLGFLSARAITGMECVVDGVYWRSINLKGVHGVLSVRPGVGDALEVTVRGADPASIPQILLRLQRMFDLAADPHTINRQLALDPLMARLTATRPGLRVPGTWDGFELAIRAVLGQQITVGAAIRLAGKLVAQYGEPLRSADPQLPGLTHVFPEPAVLAGADLATLGMPKSRGRTSSGVAQALLDDPSVFEPKANLNEGIARLLELHGIGDWTAQYIAIRQMREVDAFPSGDVGLINALAALEGGPVTARQLLHRAEAWRPWRAYAAQQLWTSLRGISGYAHSS</sequence>
<dbReference type="PANTHER" id="PTHR43003:SF13">
    <property type="entry name" value="DNA-3-METHYLADENINE GLYCOSYLASE 2"/>
    <property type="match status" value="1"/>
</dbReference>
<proteinExistence type="predicted"/>
<dbReference type="GO" id="GO:0043916">
    <property type="term" value="F:DNA-7-methylguanine glycosylase activity"/>
    <property type="evidence" value="ECO:0007669"/>
    <property type="project" value="TreeGrafter"/>
</dbReference>
<evidence type="ECO:0000256" key="1">
    <source>
        <dbReference type="ARBA" id="ARBA00000086"/>
    </source>
</evidence>
<evidence type="ECO:0000313" key="7">
    <source>
        <dbReference type="EMBL" id="VVO19291.1"/>
    </source>
</evidence>
<dbReference type="GO" id="GO:0032131">
    <property type="term" value="F:alkylated DNA binding"/>
    <property type="evidence" value="ECO:0007669"/>
    <property type="project" value="TreeGrafter"/>
</dbReference>
<dbReference type="GO" id="GO:0005737">
    <property type="term" value="C:cytoplasm"/>
    <property type="evidence" value="ECO:0007669"/>
    <property type="project" value="TreeGrafter"/>
</dbReference>
<dbReference type="InterPro" id="IPR023170">
    <property type="entry name" value="HhH_base_excis_C"/>
</dbReference>
<dbReference type="GO" id="GO:0006307">
    <property type="term" value="P:DNA alkylation repair"/>
    <property type="evidence" value="ECO:0007669"/>
    <property type="project" value="TreeGrafter"/>
</dbReference>
<organism evidence="7 8">
    <name type="scientific">Pseudomonas fluorescens</name>
    <dbReference type="NCBI Taxonomy" id="294"/>
    <lineage>
        <taxon>Bacteria</taxon>
        <taxon>Pseudomonadati</taxon>
        <taxon>Pseudomonadota</taxon>
        <taxon>Gammaproteobacteria</taxon>
        <taxon>Pseudomonadales</taxon>
        <taxon>Pseudomonadaceae</taxon>
        <taxon>Pseudomonas</taxon>
    </lineage>
</organism>
<evidence type="ECO:0000259" key="6">
    <source>
        <dbReference type="SMART" id="SM01009"/>
    </source>
</evidence>
<protein>
    <recommendedName>
        <fullName evidence="2">DNA-3-methyladenine glycosylase II</fullName>
        <ecNumber evidence="2">3.2.2.21</ecNumber>
    </recommendedName>
</protein>
<dbReference type="InterPro" id="IPR011257">
    <property type="entry name" value="DNA_glycosylase"/>
</dbReference>
<evidence type="ECO:0000313" key="8">
    <source>
        <dbReference type="Proteomes" id="UP000337909"/>
    </source>
</evidence>
<gene>
    <name evidence="7" type="primary">alkA_2</name>
    <name evidence="7" type="ORF">PS691_04059</name>
</gene>
<dbReference type="GO" id="GO:0032993">
    <property type="term" value="C:protein-DNA complex"/>
    <property type="evidence" value="ECO:0007669"/>
    <property type="project" value="TreeGrafter"/>
</dbReference>
<dbReference type="CDD" id="cd00056">
    <property type="entry name" value="ENDO3c"/>
    <property type="match status" value="1"/>
</dbReference>
<keyword evidence="4" id="KW-0234">DNA repair</keyword>
<dbReference type="GO" id="GO:0008725">
    <property type="term" value="F:DNA-3-methyladenine glycosylase activity"/>
    <property type="evidence" value="ECO:0007669"/>
    <property type="project" value="TreeGrafter"/>
</dbReference>
<evidence type="ECO:0000256" key="2">
    <source>
        <dbReference type="ARBA" id="ARBA00012000"/>
    </source>
</evidence>